<dbReference type="Gene3D" id="1.20.5.2950">
    <property type="match status" value="1"/>
</dbReference>
<dbReference type="AlphaFoldDB" id="A0A369BY83"/>
<organism evidence="4 5">
    <name type="scientific">Thioalbus denitrificans</name>
    <dbReference type="NCBI Taxonomy" id="547122"/>
    <lineage>
        <taxon>Bacteria</taxon>
        <taxon>Pseudomonadati</taxon>
        <taxon>Pseudomonadota</taxon>
        <taxon>Gammaproteobacteria</taxon>
        <taxon>Chromatiales</taxon>
        <taxon>Ectothiorhodospiraceae</taxon>
        <taxon>Thioalbus</taxon>
    </lineage>
</organism>
<keyword evidence="5" id="KW-1185">Reference proteome</keyword>
<keyword evidence="1" id="KW-0813">Transport</keyword>
<evidence type="ECO:0000256" key="2">
    <source>
        <dbReference type="ARBA" id="ARBA00022781"/>
    </source>
</evidence>
<evidence type="ECO:0000313" key="4">
    <source>
        <dbReference type="EMBL" id="RCX26589.1"/>
    </source>
</evidence>
<evidence type="ECO:0000313" key="5">
    <source>
        <dbReference type="Proteomes" id="UP000252707"/>
    </source>
</evidence>
<accession>A0A369BY83</accession>
<evidence type="ECO:0000256" key="1">
    <source>
        <dbReference type="ARBA" id="ARBA00022448"/>
    </source>
</evidence>
<dbReference type="Proteomes" id="UP000252707">
    <property type="component" value="Unassembled WGS sequence"/>
</dbReference>
<proteinExistence type="predicted"/>
<evidence type="ECO:0000256" key="3">
    <source>
        <dbReference type="ARBA" id="ARBA00023065"/>
    </source>
</evidence>
<dbReference type="GO" id="GO:0046961">
    <property type="term" value="F:proton-transporting ATPase activity, rotational mechanism"/>
    <property type="evidence" value="ECO:0007669"/>
    <property type="project" value="InterPro"/>
</dbReference>
<sequence length="106" mass="12157">MEDTLKRLLDAEVHAEKLVQEADAERERLIRQALADARAAEEQFDARIPELHAAFVSKAEGRAEQTVSELKRRYAERSRYLRSLAEEREAVAVEAVLDLIINPERD</sequence>
<dbReference type="GO" id="GO:0016471">
    <property type="term" value="C:vacuolar proton-transporting V-type ATPase complex"/>
    <property type="evidence" value="ECO:0007669"/>
    <property type="project" value="InterPro"/>
</dbReference>
<reference evidence="4 5" key="1">
    <citation type="submission" date="2018-07" db="EMBL/GenBank/DDBJ databases">
        <title>Genomic Encyclopedia of Type Strains, Phase IV (KMG-IV): sequencing the most valuable type-strain genomes for metagenomic binning, comparative biology and taxonomic classification.</title>
        <authorList>
            <person name="Goeker M."/>
        </authorList>
    </citation>
    <scope>NUCLEOTIDE SEQUENCE [LARGE SCALE GENOMIC DNA]</scope>
    <source>
        <strain evidence="4 5">DSM 26407</strain>
    </source>
</reference>
<keyword evidence="2" id="KW-0375">Hydrogen ion transport</keyword>
<gene>
    <name evidence="4" type="ORF">DFQ59_109118</name>
</gene>
<dbReference type="Pfam" id="PF03179">
    <property type="entry name" value="V-ATPase_G"/>
    <property type="match status" value="1"/>
</dbReference>
<dbReference type="RefSeq" id="WP_114280668.1">
    <property type="nucleotide sequence ID" value="NZ_QPJY01000009.1"/>
</dbReference>
<keyword evidence="3" id="KW-0406">Ion transport</keyword>
<protein>
    <submittedName>
        <fullName evidence="4">(H+)-ATPase G subunit</fullName>
    </submittedName>
</protein>
<name>A0A369BY83_9GAMM</name>
<dbReference type="InterPro" id="IPR005124">
    <property type="entry name" value="V-ATPase_G"/>
</dbReference>
<comment type="caution">
    <text evidence="4">The sequence shown here is derived from an EMBL/GenBank/DDBJ whole genome shotgun (WGS) entry which is preliminary data.</text>
</comment>
<dbReference type="EMBL" id="QPJY01000009">
    <property type="protein sequence ID" value="RCX26589.1"/>
    <property type="molecule type" value="Genomic_DNA"/>
</dbReference>
<dbReference type="OrthoDB" id="5771387at2"/>